<evidence type="ECO:0000256" key="1">
    <source>
        <dbReference type="ARBA" id="ARBA00006484"/>
    </source>
</evidence>
<sequence>MKNQRLSKNIHYKRKEGSFCLTHISILTDRPVSNLSMAEATKRYAVVTGANKGIGLETVRQLASNGFTVVLTARDEKRGLEAVEKLKESGLSGQVVFHQLDVVDPATVASLADFIKTQFGKLDILVNNAGVGGSIVDGDAFKASVASGATERGGVDFSKLVTETYELTEECLQINYYGAKRTAEALIPLLQLSDSPKIVNVSSVMGMLNNIPSDWARGVFTDAENLTEERVDEVLTELLKDFKEGSLESKGWPSSMPAYIVSKAALNAYTRILAKKYPTFRINSVCPGFVKTDINYNVGVLPVEEGAARVMKLALLPNDGPSGSFFVQYEVSDL</sequence>
<comment type="similarity">
    <text evidence="1 4">Belongs to the short-chain dehydrogenases/reductases (SDR) family.</text>
</comment>
<name>A0A251QGN2_PRUPE</name>
<dbReference type="Pfam" id="PF13561">
    <property type="entry name" value="adh_short_C2"/>
    <property type="match status" value="1"/>
</dbReference>
<dbReference type="AlphaFoldDB" id="A0A251QGN2"/>
<keyword evidence="3 5" id="KW-0560">Oxidoreductase</keyword>
<evidence type="ECO:0000256" key="5">
    <source>
        <dbReference type="RuleBase" id="RU369024"/>
    </source>
</evidence>
<evidence type="ECO:0000313" key="7">
    <source>
        <dbReference type="Proteomes" id="UP000006882"/>
    </source>
</evidence>
<keyword evidence="2 5" id="KW-0521">NADP</keyword>
<proteinExistence type="inferred from homology"/>
<evidence type="ECO:0000256" key="4">
    <source>
        <dbReference type="RuleBase" id="RU000363"/>
    </source>
</evidence>
<dbReference type="FunFam" id="3.40.50.720:FF:000312">
    <property type="entry name" value="(+)-neomenthol dehydrogenase"/>
    <property type="match status" value="1"/>
</dbReference>
<dbReference type="PRINTS" id="PR00080">
    <property type="entry name" value="SDRFAMILY"/>
</dbReference>
<dbReference type="InterPro" id="IPR045313">
    <property type="entry name" value="CBR1-like"/>
</dbReference>
<protein>
    <recommendedName>
        <fullName evidence="5">Short-chain dehydrogenase/reductase</fullName>
        <ecNumber evidence="5">1.1.1.-</ecNumber>
    </recommendedName>
</protein>
<dbReference type="PANTHER" id="PTHR43490:SF98">
    <property type="entry name" value="OS02G0640600 PROTEIN"/>
    <property type="match status" value="1"/>
</dbReference>
<evidence type="ECO:0000256" key="2">
    <source>
        <dbReference type="ARBA" id="ARBA00022857"/>
    </source>
</evidence>
<dbReference type="PRINTS" id="PR00081">
    <property type="entry name" value="GDHRDH"/>
</dbReference>
<dbReference type="Proteomes" id="UP000006882">
    <property type="component" value="Chromosome G2"/>
</dbReference>
<evidence type="ECO:0000313" key="6">
    <source>
        <dbReference type="EMBL" id="ONI22969.1"/>
    </source>
</evidence>
<reference evidence="6 7" key="1">
    <citation type="journal article" date="2013" name="Nat. Genet.">
        <title>The high-quality draft genome of peach (Prunus persica) identifies unique patterns of genetic diversity, domestication and genome evolution.</title>
        <authorList>
            <consortium name="International Peach Genome Initiative"/>
            <person name="Verde I."/>
            <person name="Abbott A.G."/>
            <person name="Scalabrin S."/>
            <person name="Jung S."/>
            <person name="Shu S."/>
            <person name="Marroni F."/>
            <person name="Zhebentyayeva T."/>
            <person name="Dettori M.T."/>
            <person name="Grimwood J."/>
            <person name="Cattonaro F."/>
            <person name="Zuccolo A."/>
            <person name="Rossini L."/>
            <person name="Jenkins J."/>
            <person name="Vendramin E."/>
            <person name="Meisel L.A."/>
            <person name="Decroocq V."/>
            <person name="Sosinski B."/>
            <person name="Prochnik S."/>
            <person name="Mitros T."/>
            <person name="Policriti A."/>
            <person name="Cipriani G."/>
            <person name="Dondini L."/>
            <person name="Ficklin S."/>
            <person name="Goodstein D.M."/>
            <person name="Xuan P."/>
            <person name="Del Fabbro C."/>
            <person name="Aramini V."/>
            <person name="Copetti D."/>
            <person name="Gonzalez S."/>
            <person name="Horner D.S."/>
            <person name="Falchi R."/>
            <person name="Lucas S."/>
            <person name="Mica E."/>
            <person name="Maldonado J."/>
            <person name="Lazzari B."/>
            <person name="Bielenberg D."/>
            <person name="Pirona R."/>
            <person name="Miculan M."/>
            <person name="Barakat A."/>
            <person name="Testolin R."/>
            <person name="Stella A."/>
            <person name="Tartarini S."/>
            <person name="Tonutti P."/>
            <person name="Arus P."/>
            <person name="Orellana A."/>
            <person name="Wells C."/>
            <person name="Main D."/>
            <person name="Vizzotto G."/>
            <person name="Silva H."/>
            <person name="Salamini F."/>
            <person name="Schmutz J."/>
            <person name="Morgante M."/>
            <person name="Rokhsar D.S."/>
        </authorList>
    </citation>
    <scope>NUCLEOTIDE SEQUENCE [LARGE SCALE GENOMIC DNA]</scope>
    <source>
        <strain evidence="7">cv. Nemared</strain>
    </source>
</reference>
<dbReference type="STRING" id="3760.A0A251QGN2"/>
<dbReference type="eggNOG" id="KOG1208">
    <property type="taxonomic scope" value="Eukaryota"/>
</dbReference>
<dbReference type="EC" id="1.1.1.-" evidence="5"/>
<dbReference type="Gene3D" id="3.40.50.720">
    <property type="entry name" value="NAD(P)-binding Rossmann-like Domain"/>
    <property type="match status" value="1"/>
</dbReference>
<dbReference type="InterPro" id="IPR002347">
    <property type="entry name" value="SDR_fam"/>
</dbReference>
<dbReference type="Gramene" id="ONI22969">
    <property type="protein sequence ID" value="ONI22969"/>
    <property type="gene ID" value="PRUPE_2G161300"/>
</dbReference>
<evidence type="ECO:0000256" key="3">
    <source>
        <dbReference type="ARBA" id="ARBA00023002"/>
    </source>
</evidence>
<organism evidence="6 7">
    <name type="scientific">Prunus persica</name>
    <name type="common">Peach</name>
    <name type="synonym">Amygdalus persica</name>
    <dbReference type="NCBI Taxonomy" id="3760"/>
    <lineage>
        <taxon>Eukaryota</taxon>
        <taxon>Viridiplantae</taxon>
        <taxon>Streptophyta</taxon>
        <taxon>Embryophyta</taxon>
        <taxon>Tracheophyta</taxon>
        <taxon>Spermatophyta</taxon>
        <taxon>Magnoliopsida</taxon>
        <taxon>eudicotyledons</taxon>
        <taxon>Gunneridae</taxon>
        <taxon>Pentapetalae</taxon>
        <taxon>rosids</taxon>
        <taxon>fabids</taxon>
        <taxon>Rosales</taxon>
        <taxon>Rosaceae</taxon>
        <taxon>Amygdaloideae</taxon>
        <taxon>Amygdaleae</taxon>
        <taxon>Prunus</taxon>
    </lineage>
</organism>
<accession>A0A251QGN2</accession>
<gene>
    <name evidence="6" type="ORF">PRUPE_2G161300</name>
</gene>
<dbReference type="SUPFAM" id="SSF51735">
    <property type="entry name" value="NAD(P)-binding Rossmann-fold domains"/>
    <property type="match status" value="1"/>
</dbReference>
<dbReference type="GO" id="GO:0016616">
    <property type="term" value="F:oxidoreductase activity, acting on the CH-OH group of donors, NAD or NADP as acceptor"/>
    <property type="evidence" value="ECO:0007669"/>
    <property type="project" value="InterPro"/>
</dbReference>
<keyword evidence="7" id="KW-1185">Reference proteome</keyword>
<dbReference type="EMBL" id="CM007652">
    <property type="protein sequence ID" value="ONI22969.1"/>
    <property type="molecule type" value="Genomic_DNA"/>
</dbReference>
<dbReference type="Pfam" id="PF00106">
    <property type="entry name" value="adh_short"/>
    <property type="match status" value="1"/>
</dbReference>
<dbReference type="InterPro" id="IPR036291">
    <property type="entry name" value="NAD(P)-bd_dom_sf"/>
</dbReference>
<dbReference type="CDD" id="cd05324">
    <property type="entry name" value="carb_red_PTCR-like_SDR_c"/>
    <property type="match status" value="1"/>
</dbReference>
<dbReference type="PANTHER" id="PTHR43490">
    <property type="entry name" value="(+)-NEOMENTHOL DEHYDROGENASE"/>
    <property type="match status" value="1"/>
</dbReference>